<evidence type="ECO:0000313" key="2">
    <source>
        <dbReference type="EMBL" id="SCF22685.1"/>
    </source>
</evidence>
<proteinExistence type="predicted"/>
<protein>
    <submittedName>
        <fullName evidence="2">Uncharacterized protein</fullName>
    </submittedName>
</protein>
<name>A0A1C4YPM7_9ACTN</name>
<dbReference type="Proteomes" id="UP000199375">
    <property type="component" value="Unassembled WGS sequence"/>
</dbReference>
<evidence type="ECO:0000313" key="3">
    <source>
        <dbReference type="Proteomes" id="UP000199375"/>
    </source>
</evidence>
<sequence>MTPLRRRTAGAHPPPTGAVPDASGARRHPRTPGPEARS</sequence>
<gene>
    <name evidence="2" type="ORF">GA0070558_1618</name>
</gene>
<dbReference type="EMBL" id="FMCW01000061">
    <property type="protein sequence ID" value="SCF22685.1"/>
    <property type="molecule type" value="Genomic_DNA"/>
</dbReference>
<reference evidence="2 3" key="1">
    <citation type="submission" date="2016-06" db="EMBL/GenBank/DDBJ databases">
        <authorList>
            <person name="Kjaerup R.B."/>
            <person name="Dalgaard T.S."/>
            <person name="Juul-Madsen H.R."/>
        </authorList>
    </citation>
    <scope>NUCLEOTIDE SEQUENCE [LARGE SCALE GENOMIC DNA]</scope>
    <source>
        <strain evidence="2 3">DSM 45626</strain>
    </source>
</reference>
<accession>A0A1C4YPM7</accession>
<dbReference type="AlphaFoldDB" id="A0A1C4YPM7"/>
<evidence type="ECO:0000256" key="1">
    <source>
        <dbReference type="SAM" id="MobiDB-lite"/>
    </source>
</evidence>
<feature type="region of interest" description="Disordered" evidence="1">
    <location>
        <begin position="1"/>
        <end position="38"/>
    </location>
</feature>
<organism evidence="2 3">
    <name type="scientific">Micromonospora haikouensis</name>
    <dbReference type="NCBI Taxonomy" id="686309"/>
    <lineage>
        <taxon>Bacteria</taxon>
        <taxon>Bacillati</taxon>
        <taxon>Actinomycetota</taxon>
        <taxon>Actinomycetes</taxon>
        <taxon>Micromonosporales</taxon>
        <taxon>Micromonosporaceae</taxon>
        <taxon>Micromonospora</taxon>
    </lineage>
</organism>